<dbReference type="GeneID" id="63762337"/>
<name>A0A1L9TTF1_9EURO</name>
<dbReference type="EMBL" id="KV878583">
    <property type="protein sequence ID" value="OJJ62694.1"/>
    <property type="molecule type" value="Genomic_DNA"/>
</dbReference>
<proteinExistence type="predicted"/>
<keyword evidence="2" id="KW-1185">Reference proteome</keyword>
<protein>
    <submittedName>
        <fullName evidence="1">Uncharacterized protein</fullName>
    </submittedName>
</protein>
<dbReference type="OrthoDB" id="4480108at2759"/>
<organism evidence="1 2">
    <name type="scientific">Aspergillus sydowii CBS 593.65</name>
    <dbReference type="NCBI Taxonomy" id="1036612"/>
    <lineage>
        <taxon>Eukaryota</taxon>
        <taxon>Fungi</taxon>
        <taxon>Dikarya</taxon>
        <taxon>Ascomycota</taxon>
        <taxon>Pezizomycotina</taxon>
        <taxon>Eurotiomycetes</taxon>
        <taxon>Eurotiomycetidae</taxon>
        <taxon>Eurotiales</taxon>
        <taxon>Aspergillaceae</taxon>
        <taxon>Aspergillus</taxon>
        <taxon>Aspergillus subgen. Nidulantes</taxon>
    </lineage>
</organism>
<dbReference type="VEuPathDB" id="FungiDB:ASPSYDRAFT_41363"/>
<evidence type="ECO:0000313" key="1">
    <source>
        <dbReference type="EMBL" id="OJJ62694.1"/>
    </source>
</evidence>
<dbReference type="RefSeq" id="XP_040706500.1">
    <property type="nucleotide sequence ID" value="XM_040846264.1"/>
</dbReference>
<evidence type="ECO:0000313" key="2">
    <source>
        <dbReference type="Proteomes" id="UP000184356"/>
    </source>
</evidence>
<sequence>MGGRSWTAEEDILLIFLASIRVTYRNIAGLFKLKGFSRTEFGIQSRAQSLRETQNLGHAWYWDLGIVDKWLDKVAQEYDIEYILVPTPEEMNFMKANQPEVDLCFHYSLRMFHEQQTGEILE</sequence>
<accession>A0A1L9TTF1</accession>
<reference evidence="2" key="1">
    <citation type="journal article" date="2017" name="Genome Biol.">
        <title>Comparative genomics reveals high biological diversity and specific adaptations in the industrially and medically important fungal genus Aspergillus.</title>
        <authorList>
            <person name="de Vries R.P."/>
            <person name="Riley R."/>
            <person name="Wiebenga A."/>
            <person name="Aguilar-Osorio G."/>
            <person name="Amillis S."/>
            <person name="Uchima C.A."/>
            <person name="Anderluh G."/>
            <person name="Asadollahi M."/>
            <person name="Askin M."/>
            <person name="Barry K."/>
            <person name="Battaglia E."/>
            <person name="Bayram O."/>
            <person name="Benocci T."/>
            <person name="Braus-Stromeyer S.A."/>
            <person name="Caldana C."/>
            <person name="Canovas D."/>
            <person name="Cerqueira G.C."/>
            <person name="Chen F."/>
            <person name="Chen W."/>
            <person name="Choi C."/>
            <person name="Clum A."/>
            <person name="Dos Santos R.A."/>
            <person name="Damasio A.R."/>
            <person name="Diallinas G."/>
            <person name="Emri T."/>
            <person name="Fekete E."/>
            <person name="Flipphi M."/>
            <person name="Freyberg S."/>
            <person name="Gallo A."/>
            <person name="Gournas C."/>
            <person name="Habgood R."/>
            <person name="Hainaut M."/>
            <person name="Harispe M.L."/>
            <person name="Henrissat B."/>
            <person name="Hilden K.S."/>
            <person name="Hope R."/>
            <person name="Hossain A."/>
            <person name="Karabika E."/>
            <person name="Karaffa L."/>
            <person name="Karanyi Z."/>
            <person name="Krasevec N."/>
            <person name="Kuo A."/>
            <person name="Kusch H."/>
            <person name="LaButti K."/>
            <person name="Lagendijk E.L."/>
            <person name="Lapidus A."/>
            <person name="Levasseur A."/>
            <person name="Lindquist E."/>
            <person name="Lipzen A."/>
            <person name="Logrieco A.F."/>
            <person name="MacCabe A."/>
            <person name="Maekelae M.R."/>
            <person name="Malavazi I."/>
            <person name="Melin P."/>
            <person name="Meyer V."/>
            <person name="Mielnichuk N."/>
            <person name="Miskei M."/>
            <person name="Molnar A.P."/>
            <person name="Mule G."/>
            <person name="Ngan C.Y."/>
            <person name="Orejas M."/>
            <person name="Orosz E."/>
            <person name="Ouedraogo J.P."/>
            <person name="Overkamp K.M."/>
            <person name="Park H.-S."/>
            <person name="Perrone G."/>
            <person name="Piumi F."/>
            <person name="Punt P.J."/>
            <person name="Ram A.F."/>
            <person name="Ramon A."/>
            <person name="Rauscher S."/>
            <person name="Record E."/>
            <person name="Riano-Pachon D.M."/>
            <person name="Robert V."/>
            <person name="Roehrig J."/>
            <person name="Ruller R."/>
            <person name="Salamov A."/>
            <person name="Salih N.S."/>
            <person name="Samson R.A."/>
            <person name="Sandor E."/>
            <person name="Sanguinetti M."/>
            <person name="Schuetze T."/>
            <person name="Sepcic K."/>
            <person name="Shelest E."/>
            <person name="Sherlock G."/>
            <person name="Sophianopoulou V."/>
            <person name="Squina F.M."/>
            <person name="Sun H."/>
            <person name="Susca A."/>
            <person name="Todd R.B."/>
            <person name="Tsang A."/>
            <person name="Unkles S.E."/>
            <person name="van de Wiele N."/>
            <person name="van Rossen-Uffink D."/>
            <person name="Oliveira J.V."/>
            <person name="Vesth T.C."/>
            <person name="Visser J."/>
            <person name="Yu J.-H."/>
            <person name="Zhou M."/>
            <person name="Andersen M.R."/>
            <person name="Archer D.B."/>
            <person name="Baker S.E."/>
            <person name="Benoit I."/>
            <person name="Brakhage A.A."/>
            <person name="Braus G.H."/>
            <person name="Fischer R."/>
            <person name="Frisvad J.C."/>
            <person name="Goldman G.H."/>
            <person name="Houbraken J."/>
            <person name="Oakley B."/>
            <person name="Pocsi I."/>
            <person name="Scazzocchio C."/>
            <person name="Seiboth B."/>
            <person name="vanKuyk P.A."/>
            <person name="Wortman J."/>
            <person name="Dyer P.S."/>
            <person name="Grigoriev I.V."/>
        </authorList>
    </citation>
    <scope>NUCLEOTIDE SEQUENCE [LARGE SCALE GENOMIC DNA]</scope>
    <source>
        <strain evidence="2">CBS 593.65</strain>
    </source>
</reference>
<dbReference type="AlphaFoldDB" id="A0A1L9TTF1"/>
<gene>
    <name evidence="1" type="ORF">ASPSYDRAFT_41363</name>
</gene>
<dbReference type="Proteomes" id="UP000184356">
    <property type="component" value="Unassembled WGS sequence"/>
</dbReference>